<keyword evidence="6" id="KW-0677">Repeat</keyword>
<keyword evidence="7" id="KW-0547">Nucleotide-binding</keyword>
<evidence type="ECO:0000313" key="13">
    <source>
        <dbReference type="Proteomes" id="UP000515679"/>
    </source>
</evidence>
<protein>
    <submittedName>
        <fullName evidence="12">Sugar ABC transporter ATP-binding protein</fullName>
    </submittedName>
</protein>
<dbReference type="InterPro" id="IPR003593">
    <property type="entry name" value="AAA+_ATPase"/>
</dbReference>
<keyword evidence="13" id="KW-1185">Reference proteome</keyword>
<dbReference type="PANTHER" id="PTHR43790">
    <property type="entry name" value="CARBOHYDRATE TRANSPORT ATP-BINDING PROTEIN MG119-RELATED"/>
    <property type="match status" value="1"/>
</dbReference>
<sequence length="497" mass="54667">MSADLNVLEMRNISKTFPGVHALKNVNLAVKKGTVHALMGENGAGKSTLMKILIGMYTQYEGEIVFKGERLAHTSIKSAIDAGISMIHQELSYVPNMTVSENLFLGNEPKNKWGVIDRKKLREDTQSYLSLIGVKIDPGTLMKDLSVSERQMVEIAKAISYKSDVIIMDEPTSAISDREVERLFKIIEGLKKRDVAIIYISHKMDEIFRIADEFTVLRDGTYVGTQPIASANIDQMIAMMVGRQLTDLFPRRTPSYGAPVLSVRNLTKKGVFENVSFEVRKGEILGIAGLMGSGRTEVVNCIYGLDRSDSGEIRIRDNAAAIRSPKDGMRHGIGLVSEDRKTLGLVLQLSVKENIMLSNFRLCARYQVVSDAKEKAIADGIIKDLAIKTPTREQKAGNLSGGNQQKIVIGKVLLGNPDLLILDEPTRGIDIGAKSEIYKLISQLADQGKAIIVVSSELPEIMGLSDRIVVLHEGKVTGELTREEASEEKIMAHAFGK</sequence>
<evidence type="ECO:0000256" key="8">
    <source>
        <dbReference type="ARBA" id="ARBA00022840"/>
    </source>
</evidence>
<keyword evidence="5" id="KW-0762">Sugar transport</keyword>
<dbReference type="GO" id="GO:0015749">
    <property type="term" value="P:monosaccharide transmembrane transport"/>
    <property type="evidence" value="ECO:0007669"/>
    <property type="project" value="UniProtKB-ARBA"/>
</dbReference>
<gene>
    <name evidence="12" type="ORF">FPL14_22225</name>
</gene>
<dbReference type="InterPro" id="IPR027417">
    <property type="entry name" value="P-loop_NTPase"/>
</dbReference>
<dbReference type="Pfam" id="PF00005">
    <property type="entry name" value="ABC_tran"/>
    <property type="match status" value="2"/>
</dbReference>
<dbReference type="PROSITE" id="PS50893">
    <property type="entry name" value="ABC_TRANSPORTER_2"/>
    <property type="match status" value="2"/>
</dbReference>
<name>A0A7G5C305_9BACL</name>
<keyword evidence="4" id="KW-1003">Cell membrane</keyword>
<evidence type="ECO:0000256" key="5">
    <source>
        <dbReference type="ARBA" id="ARBA00022597"/>
    </source>
</evidence>
<organism evidence="12 13">
    <name type="scientific">Cohnella cholangitidis</name>
    <dbReference type="NCBI Taxonomy" id="2598458"/>
    <lineage>
        <taxon>Bacteria</taxon>
        <taxon>Bacillati</taxon>
        <taxon>Bacillota</taxon>
        <taxon>Bacilli</taxon>
        <taxon>Bacillales</taxon>
        <taxon>Paenibacillaceae</taxon>
        <taxon>Cohnella</taxon>
    </lineage>
</organism>
<feature type="domain" description="ABC transporter" evidence="11">
    <location>
        <begin position="8"/>
        <end position="244"/>
    </location>
</feature>
<dbReference type="Proteomes" id="UP000515679">
    <property type="component" value="Chromosome"/>
</dbReference>
<dbReference type="KEGG" id="cchl:FPL14_22225"/>
<evidence type="ECO:0000256" key="1">
    <source>
        <dbReference type="ARBA" id="ARBA00004202"/>
    </source>
</evidence>
<evidence type="ECO:0000256" key="9">
    <source>
        <dbReference type="ARBA" id="ARBA00022967"/>
    </source>
</evidence>
<evidence type="ECO:0000259" key="11">
    <source>
        <dbReference type="PROSITE" id="PS50893"/>
    </source>
</evidence>
<dbReference type="FunFam" id="3.40.50.300:FF:000127">
    <property type="entry name" value="Ribose import ATP-binding protein RbsA"/>
    <property type="match status" value="1"/>
</dbReference>
<dbReference type="GO" id="GO:0016887">
    <property type="term" value="F:ATP hydrolysis activity"/>
    <property type="evidence" value="ECO:0007669"/>
    <property type="project" value="InterPro"/>
</dbReference>
<evidence type="ECO:0000256" key="4">
    <source>
        <dbReference type="ARBA" id="ARBA00022475"/>
    </source>
</evidence>
<dbReference type="InterPro" id="IPR003439">
    <property type="entry name" value="ABC_transporter-like_ATP-bd"/>
</dbReference>
<dbReference type="CDD" id="cd03215">
    <property type="entry name" value="ABC_Carb_Monos_II"/>
    <property type="match status" value="1"/>
</dbReference>
<dbReference type="PANTHER" id="PTHR43790:SF9">
    <property type="entry name" value="GALACTOFURANOSE TRANSPORTER ATP-BINDING PROTEIN YTFR"/>
    <property type="match status" value="1"/>
</dbReference>
<dbReference type="AlphaFoldDB" id="A0A7G5C305"/>
<keyword evidence="3" id="KW-0813">Transport</keyword>
<dbReference type="GO" id="GO:0005886">
    <property type="term" value="C:plasma membrane"/>
    <property type="evidence" value="ECO:0007669"/>
    <property type="project" value="UniProtKB-SubCell"/>
</dbReference>
<feature type="domain" description="ABC transporter" evidence="11">
    <location>
        <begin position="243"/>
        <end position="494"/>
    </location>
</feature>
<keyword evidence="8 12" id="KW-0067">ATP-binding</keyword>
<accession>A0A7G5C305</accession>
<dbReference type="Gene3D" id="3.40.50.300">
    <property type="entry name" value="P-loop containing nucleotide triphosphate hydrolases"/>
    <property type="match status" value="2"/>
</dbReference>
<evidence type="ECO:0000256" key="3">
    <source>
        <dbReference type="ARBA" id="ARBA00022448"/>
    </source>
</evidence>
<dbReference type="CDD" id="cd03216">
    <property type="entry name" value="ABC_Carb_Monos_I"/>
    <property type="match status" value="1"/>
</dbReference>
<comment type="subcellular location">
    <subcellularLocation>
        <location evidence="2">Cell inner membrane</location>
    </subcellularLocation>
    <subcellularLocation>
        <location evidence="1">Cell membrane</location>
        <topology evidence="1">Peripheral membrane protein</topology>
    </subcellularLocation>
</comment>
<dbReference type="FunFam" id="3.40.50.300:FF:000126">
    <property type="entry name" value="Galactose/methyl galactoside import ATP-binding protein MglA"/>
    <property type="match status" value="1"/>
</dbReference>
<reference evidence="12 13" key="1">
    <citation type="submission" date="2019-07" db="EMBL/GenBank/DDBJ databases">
        <authorList>
            <person name="Kim J.K."/>
            <person name="Cheong H.-M."/>
            <person name="Choi Y."/>
            <person name="Hwang K.J."/>
            <person name="Lee S."/>
            <person name="Choi C."/>
        </authorList>
    </citation>
    <scope>NUCLEOTIDE SEQUENCE [LARGE SCALE GENOMIC DNA]</scope>
    <source>
        <strain evidence="12 13">KS 22</strain>
    </source>
</reference>
<keyword evidence="10" id="KW-0472">Membrane</keyword>
<evidence type="ECO:0000313" key="12">
    <source>
        <dbReference type="EMBL" id="QMV43589.1"/>
    </source>
</evidence>
<proteinExistence type="predicted"/>
<dbReference type="InterPro" id="IPR017871">
    <property type="entry name" value="ABC_transporter-like_CS"/>
</dbReference>
<dbReference type="SUPFAM" id="SSF52540">
    <property type="entry name" value="P-loop containing nucleoside triphosphate hydrolases"/>
    <property type="match status" value="2"/>
</dbReference>
<evidence type="ECO:0000256" key="10">
    <source>
        <dbReference type="ARBA" id="ARBA00023136"/>
    </source>
</evidence>
<evidence type="ECO:0000256" key="7">
    <source>
        <dbReference type="ARBA" id="ARBA00022741"/>
    </source>
</evidence>
<keyword evidence="9" id="KW-1278">Translocase</keyword>
<dbReference type="InterPro" id="IPR050107">
    <property type="entry name" value="ABC_carbohydrate_import_ATPase"/>
</dbReference>
<dbReference type="SMART" id="SM00382">
    <property type="entry name" value="AAA"/>
    <property type="match status" value="2"/>
</dbReference>
<evidence type="ECO:0000256" key="6">
    <source>
        <dbReference type="ARBA" id="ARBA00022737"/>
    </source>
</evidence>
<dbReference type="PROSITE" id="PS00211">
    <property type="entry name" value="ABC_TRANSPORTER_1"/>
    <property type="match status" value="1"/>
</dbReference>
<evidence type="ECO:0000256" key="2">
    <source>
        <dbReference type="ARBA" id="ARBA00004533"/>
    </source>
</evidence>
<dbReference type="RefSeq" id="WP_182299826.1">
    <property type="nucleotide sequence ID" value="NZ_CP041969.1"/>
</dbReference>
<dbReference type="EMBL" id="CP041969">
    <property type="protein sequence ID" value="QMV43589.1"/>
    <property type="molecule type" value="Genomic_DNA"/>
</dbReference>
<dbReference type="GO" id="GO:0005524">
    <property type="term" value="F:ATP binding"/>
    <property type="evidence" value="ECO:0007669"/>
    <property type="project" value="UniProtKB-KW"/>
</dbReference>